<dbReference type="SMART" id="SM00822">
    <property type="entry name" value="PKS_KR"/>
    <property type="match status" value="1"/>
</dbReference>
<evidence type="ECO:0000259" key="8">
    <source>
        <dbReference type="SMART" id="SM01232"/>
    </source>
</evidence>
<protein>
    <submittedName>
        <fullName evidence="9">Uncharacterized protein</fullName>
    </submittedName>
</protein>
<dbReference type="STRING" id="13706.A0A1X2HD89"/>
<feature type="domain" description="Formamidopyrimidine-DNA glycosylase H2TH DNA-binding" evidence="8">
    <location>
        <begin position="65"/>
        <end position="157"/>
    </location>
</feature>
<dbReference type="SMART" id="SM01232">
    <property type="entry name" value="H2TH"/>
    <property type="match status" value="1"/>
</dbReference>
<comment type="similarity">
    <text evidence="2">Belongs to the FPG family.</text>
</comment>
<dbReference type="FunFam" id="1.10.8.50:FF:000009">
    <property type="entry name" value="Formamidopyrimidine-DNA glycosylase"/>
    <property type="match status" value="1"/>
</dbReference>
<evidence type="ECO:0000256" key="2">
    <source>
        <dbReference type="ARBA" id="ARBA00009409"/>
    </source>
</evidence>
<feature type="compositionally biased region" description="Basic and acidic residues" evidence="6">
    <location>
        <begin position="215"/>
        <end position="224"/>
    </location>
</feature>
<dbReference type="GO" id="GO:0016020">
    <property type="term" value="C:membrane"/>
    <property type="evidence" value="ECO:0007669"/>
    <property type="project" value="TreeGrafter"/>
</dbReference>
<dbReference type="SUPFAM" id="SSF46946">
    <property type="entry name" value="S13-like H2TH domain"/>
    <property type="match status" value="1"/>
</dbReference>
<dbReference type="Pfam" id="PF06831">
    <property type="entry name" value="H2TH"/>
    <property type="match status" value="1"/>
</dbReference>
<dbReference type="InterPro" id="IPR010979">
    <property type="entry name" value="Ribosomal_uS13-like_H2TH"/>
</dbReference>
<dbReference type="InParanoid" id="A0A1X2HD89"/>
<evidence type="ECO:0000313" key="9">
    <source>
        <dbReference type="EMBL" id="ORY96720.1"/>
    </source>
</evidence>
<dbReference type="InterPro" id="IPR035937">
    <property type="entry name" value="FPG_N"/>
</dbReference>
<dbReference type="EMBL" id="MCGN01000005">
    <property type="protein sequence ID" value="ORY96720.1"/>
    <property type="molecule type" value="Genomic_DNA"/>
</dbReference>
<dbReference type="GO" id="GO:0016491">
    <property type="term" value="F:oxidoreductase activity"/>
    <property type="evidence" value="ECO:0007669"/>
    <property type="project" value="UniProtKB-KW"/>
</dbReference>
<dbReference type="OMA" id="KQECEAN"/>
<dbReference type="InterPro" id="IPR020904">
    <property type="entry name" value="Sc_DH/Rdtase_CS"/>
</dbReference>
<gene>
    <name evidence="9" type="ORF">BCR43DRAFT_531246</name>
</gene>
<dbReference type="GO" id="GO:0006284">
    <property type="term" value="P:base-excision repair"/>
    <property type="evidence" value="ECO:0007669"/>
    <property type="project" value="InterPro"/>
</dbReference>
<proteinExistence type="inferred from homology"/>
<organism evidence="9 10">
    <name type="scientific">Syncephalastrum racemosum</name>
    <name type="common">Filamentous fungus</name>
    <dbReference type="NCBI Taxonomy" id="13706"/>
    <lineage>
        <taxon>Eukaryota</taxon>
        <taxon>Fungi</taxon>
        <taxon>Fungi incertae sedis</taxon>
        <taxon>Mucoromycota</taxon>
        <taxon>Mucoromycotina</taxon>
        <taxon>Mucoromycetes</taxon>
        <taxon>Mucorales</taxon>
        <taxon>Syncephalastraceae</taxon>
        <taxon>Syncephalastrum</taxon>
    </lineage>
</organism>
<evidence type="ECO:0000256" key="4">
    <source>
        <dbReference type="ARBA" id="ARBA00023002"/>
    </source>
</evidence>
<dbReference type="Pfam" id="PF00106">
    <property type="entry name" value="adh_short"/>
    <property type="match status" value="1"/>
</dbReference>
<dbReference type="PRINTS" id="PR00081">
    <property type="entry name" value="GDHRDH"/>
</dbReference>
<reference evidence="9 10" key="1">
    <citation type="submission" date="2016-07" db="EMBL/GenBank/DDBJ databases">
        <title>Pervasive Adenine N6-methylation of Active Genes in Fungi.</title>
        <authorList>
            <consortium name="DOE Joint Genome Institute"/>
            <person name="Mondo S.J."/>
            <person name="Dannebaum R.O."/>
            <person name="Kuo R.C."/>
            <person name="Labutti K."/>
            <person name="Haridas S."/>
            <person name="Kuo A."/>
            <person name="Salamov A."/>
            <person name="Ahrendt S.R."/>
            <person name="Lipzen A."/>
            <person name="Sullivan W."/>
            <person name="Andreopoulos W.B."/>
            <person name="Clum A."/>
            <person name="Lindquist E."/>
            <person name="Daum C."/>
            <person name="Ramamoorthy G.K."/>
            <person name="Gryganskyi A."/>
            <person name="Culley D."/>
            <person name="Magnuson J.K."/>
            <person name="James T.Y."/>
            <person name="O'Malley M.A."/>
            <person name="Stajich J.E."/>
            <person name="Spatafora J.W."/>
            <person name="Visel A."/>
            <person name="Grigoriev I.V."/>
        </authorList>
    </citation>
    <scope>NUCLEOTIDE SEQUENCE [LARGE SCALE GENOMIC DNA]</scope>
    <source>
        <strain evidence="9 10">NRRL 2496</strain>
    </source>
</reference>
<dbReference type="InterPro" id="IPR002347">
    <property type="entry name" value="SDR_fam"/>
</dbReference>
<dbReference type="InterPro" id="IPR015886">
    <property type="entry name" value="H2TH_FPG"/>
</dbReference>
<comment type="similarity">
    <text evidence="1">Belongs to the short-chain dehydrogenases/reductases (SDR) family.</text>
</comment>
<dbReference type="PANTHER" id="PTHR44196:SF1">
    <property type="entry name" value="DEHYDROGENASE_REDUCTASE SDR FAMILY MEMBER 7B"/>
    <property type="match status" value="1"/>
</dbReference>
<feature type="region of interest" description="Disordered" evidence="6">
    <location>
        <begin position="204"/>
        <end position="224"/>
    </location>
</feature>
<dbReference type="Proteomes" id="UP000242180">
    <property type="component" value="Unassembled WGS sequence"/>
</dbReference>
<evidence type="ECO:0000256" key="6">
    <source>
        <dbReference type="SAM" id="MobiDB-lite"/>
    </source>
</evidence>
<dbReference type="AlphaFoldDB" id="A0A1X2HD89"/>
<evidence type="ECO:0000256" key="3">
    <source>
        <dbReference type="ARBA" id="ARBA00022857"/>
    </source>
</evidence>
<dbReference type="Gene3D" id="1.10.8.50">
    <property type="match status" value="1"/>
</dbReference>
<feature type="domain" description="Ketoreductase" evidence="7">
    <location>
        <begin position="254"/>
        <end position="431"/>
    </location>
</feature>
<dbReference type="PANTHER" id="PTHR44196">
    <property type="entry name" value="DEHYDROGENASE/REDUCTASE SDR FAMILY MEMBER 7B"/>
    <property type="match status" value="1"/>
</dbReference>
<dbReference type="GO" id="GO:0003906">
    <property type="term" value="F:DNA-(apurinic or apyrimidinic site) endonuclease activity"/>
    <property type="evidence" value="ECO:0007669"/>
    <property type="project" value="InterPro"/>
</dbReference>
<evidence type="ECO:0000256" key="5">
    <source>
        <dbReference type="ARBA" id="ARBA00037096"/>
    </source>
</evidence>
<evidence type="ECO:0000256" key="1">
    <source>
        <dbReference type="ARBA" id="ARBA00006484"/>
    </source>
</evidence>
<keyword evidence="10" id="KW-1185">Reference proteome</keyword>
<comment type="caution">
    <text evidence="9">The sequence shown here is derived from an EMBL/GenBank/DDBJ whole genome shotgun (WGS) entry which is preliminary data.</text>
</comment>
<dbReference type="InterPro" id="IPR057326">
    <property type="entry name" value="KR_dom"/>
</dbReference>
<evidence type="ECO:0000313" key="10">
    <source>
        <dbReference type="Proteomes" id="UP000242180"/>
    </source>
</evidence>
<keyword evidence="4" id="KW-0560">Oxidoreductase</keyword>
<keyword evidence="3" id="KW-0521">NADP</keyword>
<comment type="function">
    <text evidence="5">Putative oxidoreductase.</text>
</comment>
<dbReference type="GO" id="GO:0008270">
    <property type="term" value="F:zinc ion binding"/>
    <property type="evidence" value="ECO:0007669"/>
    <property type="project" value="InterPro"/>
</dbReference>
<dbReference type="GO" id="GO:0003684">
    <property type="term" value="F:damaged DNA binding"/>
    <property type="evidence" value="ECO:0007669"/>
    <property type="project" value="InterPro"/>
</dbReference>
<dbReference type="SUPFAM" id="SSF51735">
    <property type="entry name" value="NAD(P)-binding Rossmann-fold domains"/>
    <property type="match status" value="1"/>
</dbReference>
<dbReference type="OrthoDB" id="444592at2759"/>
<sequence>MTGNIYFAEERKEGATWPPRFWKAILTMEKEGAEKVTLAFDDSRRLGRIRIVTGDPLSQPPISKLGFDPLFNHPDKDTFMALVQKRNMPIKALLLDQSFSAGVGNWVADEILYHSRLHPGQYANTLSSDQCDTLRVEIERVCRIAVEAEADSSKFPEDWLMAYRWKKGKGKGGGKLPNGHKLDFITVGGRTSAYVPALQKLTGDTSQKKKKKRRSAADDEKDGSKEKGAVAFSAYYLGHLKRRARLNKVPAKEERVLLIGCSSGIGRALAIAYAARGAHLTLFARRASLLETLKQECEANGAASVLVVPGDVTDTDAMQRLAVQTQQEGLDTVVYCAGLISVRPFMESGATNDAIEQITRVNYTSAVVSARLFVPILLHSSRAPNFMVVSSMAGKAGAPTRALYAGSKHALHGFFDSLRVEIKGLHVGLVCPATVDTDLRQTAVDLNNDPSNITGSTKGKLSPWAVAQRIIEASDKQEREVYIPAWFGYLALWAKLLASSWVDWAAARKYSQ</sequence>
<name>A0A1X2HD89_SYNRA</name>
<dbReference type="Gene3D" id="3.40.50.720">
    <property type="entry name" value="NAD(P)-binding Rossmann-like Domain"/>
    <property type="match status" value="1"/>
</dbReference>
<accession>A0A1X2HD89</accession>
<dbReference type="PROSITE" id="PS00061">
    <property type="entry name" value="ADH_SHORT"/>
    <property type="match status" value="1"/>
</dbReference>
<evidence type="ECO:0000259" key="7">
    <source>
        <dbReference type="SMART" id="SM00822"/>
    </source>
</evidence>
<dbReference type="InterPro" id="IPR036291">
    <property type="entry name" value="NAD(P)-bd_dom_sf"/>
</dbReference>
<dbReference type="GO" id="GO:0016799">
    <property type="term" value="F:hydrolase activity, hydrolyzing N-glycosyl compounds"/>
    <property type="evidence" value="ECO:0007669"/>
    <property type="project" value="InterPro"/>
</dbReference>
<dbReference type="Gene3D" id="3.20.190.10">
    <property type="entry name" value="MutM-like, N-terminal"/>
    <property type="match status" value="1"/>
</dbReference>